<dbReference type="OrthoDB" id="10119857at2759"/>
<dbReference type="RefSeq" id="XP_038067297.1">
    <property type="nucleotide sequence ID" value="XM_038211369.1"/>
</dbReference>
<dbReference type="Proteomes" id="UP000887568">
    <property type="component" value="Unplaced"/>
</dbReference>
<dbReference type="EnsemblMetazoa" id="XM_038211369.1">
    <property type="protein sequence ID" value="XP_038067297.1"/>
    <property type="gene ID" value="LOC119737193"/>
</dbReference>
<evidence type="ECO:0000313" key="2">
    <source>
        <dbReference type="EnsemblMetazoa" id="XP_038067297.1"/>
    </source>
</evidence>
<proteinExistence type="predicted"/>
<evidence type="ECO:0000313" key="3">
    <source>
        <dbReference type="Proteomes" id="UP000887568"/>
    </source>
</evidence>
<protein>
    <submittedName>
        <fullName evidence="2">Uncharacterized protein</fullName>
    </submittedName>
</protein>
<sequence>MFPVLILCLMLVSRVEGTWGTKNRDPSDGVMGFSYINMTCNEAGDVCQNCLVTRLFGQVFLAVQEYTKEPYKFEAKVSEGRQSRDWFFSQDEPEEKYRWCDSFDSEASWEYDKPWGYTYCIENIFSGIAVPAGCAKPLAVLTYDIHYSDEELHGEQVLFCLT</sequence>
<organism evidence="2 3">
    <name type="scientific">Patiria miniata</name>
    <name type="common">Bat star</name>
    <name type="synonym">Asterina miniata</name>
    <dbReference type="NCBI Taxonomy" id="46514"/>
    <lineage>
        <taxon>Eukaryota</taxon>
        <taxon>Metazoa</taxon>
        <taxon>Echinodermata</taxon>
        <taxon>Eleutherozoa</taxon>
        <taxon>Asterozoa</taxon>
        <taxon>Asteroidea</taxon>
        <taxon>Valvatacea</taxon>
        <taxon>Valvatida</taxon>
        <taxon>Asterinidae</taxon>
        <taxon>Patiria</taxon>
    </lineage>
</organism>
<accession>A0A914AU61</accession>
<reference evidence="2" key="1">
    <citation type="submission" date="2022-11" db="UniProtKB">
        <authorList>
            <consortium name="EnsemblMetazoa"/>
        </authorList>
    </citation>
    <scope>IDENTIFICATION</scope>
</reference>
<keyword evidence="3" id="KW-1185">Reference proteome</keyword>
<dbReference type="AlphaFoldDB" id="A0A914AU61"/>
<name>A0A914AU61_PATMI</name>
<feature type="chain" id="PRO_5037895297" evidence="1">
    <location>
        <begin position="18"/>
        <end position="162"/>
    </location>
</feature>
<feature type="signal peptide" evidence="1">
    <location>
        <begin position="1"/>
        <end position="17"/>
    </location>
</feature>
<keyword evidence="1" id="KW-0732">Signal</keyword>
<dbReference type="GeneID" id="119737193"/>
<evidence type="ECO:0000256" key="1">
    <source>
        <dbReference type="SAM" id="SignalP"/>
    </source>
</evidence>